<proteinExistence type="predicted"/>
<organism evidence="3 4">
    <name type="scientific">Alternaria alternata</name>
    <name type="common">Alternaria rot fungus</name>
    <name type="synonym">Torula alternata</name>
    <dbReference type="NCBI Taxonomy" id="5599"/>
    <lineage>
        <taxon>Eukaryota</taxon>
        <taxon>Fungi</taxon>
        <taxon>Dikarya</taxon>
        <taxon>Ascomycota</taxon>
        <taxon>Pezizomycotina</taxon>
        <taxon>Dothideomycetes</taxon>
        <taxon>Pleosporomycetidae</taxon>
        <taxon>Pleosporales</taxon>
        <taxon>Pleosporineae</taxon>
        <taxon>Pleosporaceae</taxon>
        <taxon>Alternaria</taxon>
        <taxon>Alternaria sect. Alternaria</taxon>
        <taxon>Alternaria alternata complex</taxon>
    </lineage>
</organism>
<dbReference type="PANTHER" id="PTHR35896">
    <property type="entry name" value="IG-LIKE DOMAIN-CONTAINING PROTEIN"/>
    <property type="match status" value="1"/>
</dbReference>
<evidence type="ECO:0000313" key="4">
    <source>
        <dbReference type="Proteomes" id="UP000077248"/>
    </source>
</evidence>
<dbReference type="VEuPathDB" id="FungiDB:CC77DRAFT_1097613"/>
<feature type="transmembrane region" description="Helical" evidence="2">
    <location>
        <begin position="348"/>
        <end position="369"/>
    </location>
</feature>
<dbReference type="PANTHER" id="PTHR35896:SF3">
    <property type="entry name" value="MAJOR FACILITATOR SUPERFAMILY TRANSPORTER"/>
    <property type="match status" value="1"/>
</dbReference>
<keyword evidence="2" id="KW-0812">Transmembrane</keyword>
<evidence type="ECO:0000256" key="2">
    <source>
        <dbReference type="SAM" id="Phobius"/>
    </source>
</evidence>
<evidence type="ECO:0000313" key="3">
    <source>
        <dbReference type="EMBL" id="OAG17155.1"/>
    </source>
</evidence>
<dbReference type="RefSeq" id="XP_018382576.1">
    <property type="nucleotide sequence ID" value="XM_018529903.1"/>
</dbReference>
<dbReference type="KEGG" id="aalt:CC77DRAFT_1097613"/>
<sequence>MRQPRSFPAKSLSRLRLTGDRDGTFHHKYQLSDRGNHSWNYSPTHRYHWRNRIHITMPAFSLSPNSPKPDFDNYRQKPLPEDLEEQDTFLQKNVSGSLWSKPRRGIAYANLVAVALFLFTIVVGSLAWLGVSATQQTDEAPKPSKAYTDCGSNYSTAIAAGCIYDIVAPQWTPPECYNAALSEEYAAKIPKPMFFRWENLTEPIPEDPVEISKHDTVWTFDKYHTIHCVYILELAALAASMASSGNQDVFLNHVAANSKHTRHCDFPSDTQSSSPAQFILSNLYDRAKIKGQLSEFDRIKKAIEMMGAFLTKSSRHDSGKEYVPIPNPESGTPENHHSRERRGRLPKGVVMVSLAAVLVLLIPVTYFLFAASTRSGAFNHTSLPIQHDDKGTFIACPEDPSSARKSGCSFDLLANGWIPDPCFDATMHHDFVDGKDYGFFEDRNGEHRVHQNTVMEGDNSRYPDGLWVTFEEHHTHCRYLVNGSIRAVSRPHGAFLDVYLDRDHMMHCYGVLGEHRDSDHIETYVKAFFESRKCYVRD</sequence>
<reference evidence="3 4" key="1">
    <citation type="submission" date="2016-05" db="EMBL/GenBank/DDBJ databases">
        <title>Comparative analysis of secretome profiles of manganese(II)-oxidizing ascomycete fungi.</title>
        <authorList>
            <consortium name="DOE Joint Genome Institute"/>
            <person name="Zeiner C.A."/>
            <person name="Purvine S.O."/>
            <person name="Zink E.M."/>
            <person name="Wu S."/>
            <person name="Pasa-Tolic L."/>
            <person name="Chaput D.L."/>
            <person name="Haridas S."/>
            <person name="Grigoriev I.V."/>
            <person name="Santelli C.M."/>
            <person name="Hansel C.M."/>
        </authorList>
    </citation>
    <scope>NUCLEOTIDE SEQUENCE [LARGE SCALE GENOMIC DNA]</scope>
    <source>
        <strain evidence="3 4">SRC1lrK2f</strain>
    </source>
</reference>
<keyword evidence="4" id="KW-1185">Reference proteome</keyword>
<feature type="transmembrane region" description="Helical" evidence="2">
    <location>
        <begin position="107"/>
        <end position="131"/>
    </location>
</feature>
<keyword evidence="2" id="KW-0472">Membrane</keyword>
<dbReference type="AlphaFoldDB" id="A0A177DBV8"/>
<protein>
    <submittedName>
        <fullName evidence="3">Uncharacterized protein</fullName>
    </submittedName>
</protein>
<accession>A0A177DBV8</accession>
<dbReference type="GeneID" id="29115497"/>
<name>A0A177DBV8_ALTAL</name>
<keyword evidence="2" id="KW-1133">Transmembrane helix</keyword>
<dbReference type="OMA" id="RTNIYPG"/>
<dbReference type="Proteomes" id="UP000077248">
    <property type="component" value="Unassembled WGS sequence"/>
</dbReference>
<dbReference type="InterPro" id="IPR053008">
    <property type="entry name" value="Phomopsin_biosynth_assoc"/>
</dbReference>
<evidence type="ECO:0000256" key="1">
    <source>
        <dbReference type="SAM" id="MobiDB-lite"/>
    </source>
</evidence>
<gene>
    <name evidence="3" type="ORF">CC77DRAFT_1097613</name>
</gene>
<feature type="region of interest" description="Disordered" evidence="1">
    <location>
        <begin position="316"/>
        <end position="342"/>
    </location>
</feature>
<dbReference type="EMBL" id="KV441487">
    <property type="protein sequence ID" value="OAG17155.1"/>
    <property type="molecule type" value="Genomic_DNA"/>
</dbReference>